<dbReference type="InterPro" id="IPR041726">
    <property type="entry name" value="ACAD10_11_N"/>
</dbReference>
<dbReference type="InterPro" id="IPR011009">
    <property type="entry name" value="Kinase-like_dom_sf"/>
</dbReference>
<name>A0A124E446_MYCFO</name>
<dbReference type="Pfam" id="PF01636">
    <property type="entry name" value="APH"/>
    <property type="match status" value="1"/>
</dbReference>
<organism evidence="2 3">
    <name type="scientific">Mycolicibacterium fortuitum subsp. acetamidolyticum</name>
    <dbReference type="NCBI Taxonomy" id="144550"/>
    <lineage>
        <taxon>Bacteria</taxon>
        <taxon>Bacillati</taxon>
        <taxon>Actinomycetota</taxon>
        <taxon>Actinomycetes</taxon>
        <taxon>Mycobacteriales</taxon>
        <taxon>Mycobacteriaceae</taxon>
        <taxon>Mycolicibacterium</taxon>
    </lineage>
</organism>
<reference evidence="3" key="2">
    <citation type="submission" date="2016-02" db="EMBL/GenBank/DDBJ databases">
        <title>Draft genome sequence of five rapidly growing Mycobacterium species.</title>
        <authorList>
            <person name="Katahira K."/>
            <person name="Gotou Y."/>
            <person name="Iida K."/>
            <person name="Ogura Y."/>
            <person name="Hayashi T."/>
        </authorList>
    </citation>
    <scope>NUCLEOTIDE SEQUENCE [LARGE SCALE GENOMIC DNA]</scope>
    <source>
        <strain evidence="3">JCM6368</strain>
    </source>
</reference>
<dbReference type="EMBL" id="BCSZ01000020">
    <property type="protein sequence ID" value="GAT01974.1"/>
    <property type="molecule type" value="Genomic_DNA"/>
</dbReference>
<protein>
    <recommendedName>
        <fullName evidence="1">Aminoglycoside phosphotransferase domain-containing protein</fullName>
    </recommendedName>
</protein>
<dbReference type="CDD" id="cd05154">
    <property type="entry name" value="ACAD10_11_N-like"/>
    <property type="match status" value="1"/>
</dbReference>
<gene>
    <name evidence="2" type="ORF">RMCFA_2086</name>
</gene>
<reference evidence="2 3" key="1">
    <citation type="journal article" date="2016" name="Genome Announc.">
        <title>Draft Genome Sequences of Five Rapidly Growing Mycobacterium Species, M. thermoresistibile, M. fortuitum subsp. acetamidolyticum, M. canariasense, M. brisbanense, and M. novocastrense.</title>
        <authorList>
            <person name="Katahira K."/>
            <person name="Ogura Y."/>
            <person name="Gotoh Y."/>
            <person name="Hayashi T."/>
        </authorList>
    </citation>
    <scope>NUCLEOTIDE SEQUENCE [LARGE SCALE GENOMIC DNA]</scope>
    <source>
        <strain evidence="2 3">JCM6368</strain>
    </source>
</reference>
<dbReference type="Gene3D" id="3.90.1200.10">
    <property type="match status" value="1"/>
</dbReference>
<comment type="caution">
    <text evidence="2">The sequence shown here is derived from an EMBL/GenBank/DDBJ whole genome shotgun (WGS) entry which is preliminary data.</text>
</comment>
<sequence length="444" mass="50055">MNEIELISEWVRTGLGGEVLAIERQTRWRPNWLVDAELDGQRLELMVRGHRIDSPLVFPLHHEMTFQDLLYRNGIPVPRVYGWLEALPAYVMDRVPGRPDFADSAVAERDAVMAEYMRILARIHALNVDEFDAAGTTRASSPVSTPGSVGMAYFEKLYRQTKGRPDPFVEFALGWLRRNPLPDNTREAPVVWDSGQFHHEDGKIMALLDLEIGHIGDPMMDLAAFRMRDTVLNFGDFDELYGIYAEAGGAELDMAAIQHHHLSFTLTNELAFHGALAAPSPGSAYMTNLQWCTETNLHSVEAFAELLGYDLDETIDVPEPAQFTNDVAFHHMVQTLGSVTIDEPFARYEVRNSFRLARHLLRRQEIGAQLDEQDLDDLTPLLGHRPRDVVAGDAELEDFVLADDGRHDEALVQLFYRRFLRANAVLGPAGSAMTVHRKVQPFKG</sequence>
<evidence type="ECO:0000259" key="1">
    <source>
        <dbReference type="Pfam" id="PF01636"/>
    </source>
</evidence>
<feature type="domain" description="Aminoglycoside phosphotransferase" evidence="1">
    <location>
        <begin position="58"/>
        <end position="248"/>
    </location>
</feature>
<accession>A0A124E446</accession>
<dbReference type="InterPro" id="IPR002575">
    <property type="entry name" value="Aminoglycoside_PTrfase"/>
</dbReference>
<evidence type="ECO:0000313" key="2">
    <source>
        <dbReference type="EMBL" id="GAT01974.1"/>
    </source>
</evidence>
<dbReference type="Proteomes" id="UP000069705">
    <property type="component" value="Unassembled WGS sequence"/>
</dbReference>
<dbReference type="SUPFAM" id="SSF56112">
    <property type="entry name" value="Protein kinase-like (PK-like)"/>
    <property type="match status" value="1"/>
</dbReference>
<dbReference type="AlphaFoldDB" id="A0A124E446"/>
<evidence type="ECO:0000313" key="3">
    <source>
        <dbReference type="Proteomes" id="UP000069705"/>
    </source>
</evidence>
<proteinExistence type="predicted"/>
<dbReference type="RefSeq" id="WP_061263260.1">
    <property type="nucleotide sequence ID" value="NZ_BCSZ01000020.1"/>
</dbReference>